<evidence type="ECO:0000256" key="1">
    <source>
        <dbReference type="SAM" id="MobiDB-lite"/>
    </source>
</evidence>
<organism evidence="2 3">
    <name type="scientific">Diploscapter pachys</name>
    <dbReference type="NCBI Taxonomy" id="2018661"/>
    <lineage>
        <taxon>Eukaryota</taxon>
        <taxon>Metazoa</taxon>
        <taxon>Ecdysozoa</taxon>
        <taxon>Nematoda</taxon>
        <taxon>Chromadorea</taxon>
        <taxon>Rhabditida</taxon>
        <taxon>Rhabditina</taxon>
        <taxon>Rhabditomorpha</taxon>
        <taxon>Rhabditoidea</taxon>
        <taxon>Rhabditidae</taxon>
        <taxon>Diploscapter</taxon>
    </lineage>
</organism>
<sequence length="110" mass="11707">MERDRWIEQARFLAAGDTAGFERVFGRLRRHRPCVPASCARLTNCDATSQPLIGRSGNSVPATITGTDVIRCTQTGGSNATCSHTTKKISGSAMMHSEKKAGPSSGAAKR</sequence>
<dbReference type="AlphaFoldDB" id="A0A2A2JYI8"/>
<keyword evidence="3" id="KW-1185">Reference proteome</keyword>
<proteinExistence type="predicted"/>
<reference evidence="2 3" key="1">
    <citation type="journal article" date="2017" name="Curr. Biol.">
        <title>Genome architecture and evolution of a unichromosomal asexual nematode.</title>
        <authorList>
            <person name="Fradin H."/>
            <person name="Zegar C."/>
            <person name="Gutwein M."/>
            <person name="Lucas J."/>
            <person name="Kovtun M."/>
            <person name="Corcoran D."/>
            <person name="Baugh L.R."/>
            <person name="Kiontke K."/>
            <person name="Gunsalus K."/>
            <person name="Fitch D.H."/>
            <person name="Piano F."/>
        </authorList>
    </citation>
    <scope>NUCLEOTIDE SEQUENCE [LARGE SCALE GENOMIC DNA]</scope>
    <source>
        <strain evidence="2">PF1309</strain>
    </source>
</reference>
<dbReference type="EMBL" id="LIAE01010047">
    <property type="protein sequence ID" value="PAV66703.1"/>
    <property type="molecule type" value="Genomic_DNA"/>
</dbReference>
<evidence type="ECO:0000313" key="3">
    <source>
        <dbReference type="Proteomes" id="UP000218231"/>
    </source>
</evidence>
<name>A0A2A2JYI8_9BILA</name>
<dbReference type="Proteomes" id="UP000218231">
    <property type="component" value="Unassembled WGS sequence"/>
</dbReference>
<evidence type="ECO:0000313" key="2">
    <source>
        <dbReference type="EMBL" id="PAV66703.1"/>
    </source>
</evidence>
<comment type="caution">
    <text evidence="2">The sequence shown here is derived from an EMBL/GenBank/DDBJ whole genome shotgun (WGS) entry which is preliminary data.</text>
</comment>
<gene>
    <name evidence="2" type="ORF">WR25_19059</name>
</gene>
<accession>A0A2A2JYI8</accession>
<protein>
    <submittedName>
        <fullName evidence="2">Uncharacterized protein</fullName>
    </submittedName>
</protein>
<feature type="region of interest" description="Disordered" evidence="1">
    <location>
        <begin position="81"/>
        <end position="110"/>
    </location>
</feature>